<dbReference type="AlphaFoldDB" id="A0A444YWE1"/>
<reference evidence="2 3" key="1">
    <citation type="submission" date="2019-01" db="EMBL/GenBank/DDBJ databases">
        <title>Sequencing of cultivated peanut Arachis hypogaea provides insights into genome evolution and oil improvement.</title>
        <authorList>
            <person name="Chen X."/>
        </authorList>
    </citation>
    <scope>NUCLEOTIDE SEQUENCE [LARGE SCALE GENOMIC DNA]</scope>
    <source>
        <strain evidence="3">cv. Fuhuasheng</strain>
        <tissue evidence="2">Leaves</tissue>
    </source>
</reference>
<evidence type="ECO:0000313" key="2">
    <source>
        <dbReference type="EMBL" id="RYR06252.1"/>
    </source>
</evidence>
<name>A0A444YWE1_ARAHY</name>
<feature type="region of interest" description="Disordered" evidence="1">
    <location>
        <begin position="8"/>
        <end position="68"/>
    </location>
</feature>
<evidence type="ECO:0000313" key="3">
    <source>
        <dbReference type="Proteomes" id="UP000289738"/>
    </source>
</evidence>
<dbReference type="EMBL" id="SDMP01000016">
    <property type="protein sequence ID" value="RYR06252.1"/>
    <property type="molecule type" value="Genomic_DNA"/>
</dbReference>
<evidence type="ECO:0000256" key="1">
    <source>
        <dbReference type="SAM" id="MobiDB-lite"/>
    </source>
</evidence>
<dbReference type="Proteomes" id="UP000289738">
    <property type="component" value="Chromosome B06"/>
</dbReference>
<protein>
    <submittedName>
        <fullName evidence="2">Uncharacterized protein</fullName>
    </submittedName>
</protein>
<accession>A0A444YWE1</accession>
<keyword evidence="3" id="KW-1185">Reference proteome</keyword>
<sequence>MFIQLIAENIPHSLETNLDEADSGDGETAPQQRRRRRDGKVAPQQRRRRRDDDDERRGATNPTYSDTL</sequence>
<comment type="caution">
    <text evidence="2">The sequence shown here is derived from an EMBL/GenBank/DDBJ whole genome shotgun (WGS) entry which is preliminary data.</text>
</comment>
<gene>
    <name evidence="2" type="ORF">Ahy_B06g086015</name>
</gene>
<proteinExistence type="predicted"/>
<organism evidence="2 3">
    <name type="scientific">Arachis hypogaea</name>
    <name type="common">Peanut</name>
    <dbReference type="NCBI Taxonomy" id="3818"/>
    <lineage>
        <taxon>Eukaryota</taxon>
        <taxon>Viridiplantae</taxon>
        <taxon>Streptophyta</taxon>
        <taxon>Embryophyta</taxon>
        <taxon>Tracheophyta</taxon>
        <taxon>Spermatophyta</taxon>
        <taxon>Magnoliopsida</taxon>
        <taxon>eudicotyledons</taxon>
        <taxon>Gunneridae</taxon>
        <taxon>Pentapetalae</taxon>
        <taxon>rosids</taxon>
        <taxon>fabids</taxon>
        <taxon>Fabales</taxon>
        <taxon>Fabaceae</taxon>
        <taxon>Papilionoideae</taxon>
        <taxon>50 kb inversion clade</taxon>
        <taxon>dalbergioids sensu lato</taxon>
        <taxon>Dalbergieae</taxon>
        <taxon>Pterocarpus clade</taxon>
        <taxon>Arachis</taxon>
    </lineage>
</organism>